<dbReference type="InterPro" id="IPR023631">
    <property type="entry name" value="Amidase_dom"/>
</dbReference>
<proteinExistence type="inferred from homology"/>
<evidence type="ECO:0000256" key="1">
    <source>
        <dbReference type="ARBA" id="ARBA00009199"/>
    </source>
</evidence>
<reference evidence="4" key="1">
    <citation type="submission" date="2019-03" db="EMBL/GenBank/DDBJ databases">
        <title>Lake Tanganyika Metagenome-Assembled Genomes (MAGs).</title>
        <authorList>
            <person name="Tran P."/>
        </authorList>
    </citation>
    <scope>NUCLEOTIDE SEQUENCE</scope>
    <source>
        <strain evidence="4">K_DeepCast_65m_m2_066</strain>
    </source>
</reference>
<name>A0A937W593_UNCTE</name>
<evidence type="ECO:0000313" key="4">
    <source>
        <dbReference type="EMBL" id="MBM3226877.1"/>
    </source>
</evidence>
<evidence type="ECO:0000259" key="3">
    <source>
        <dbReference type="Pfam" id="PF01425"/>
    </source>
</evidence>
<evidence type="ECO:0000256" key="2">
    <source>
        <dbReference type="SAM" id="MobiDB-lite"/>
    </source>
</evidence>
<sequence length="450" mass="48214">MTALHTLGVAEVAALVQRREVSPVEVVTACLDRIAALEPTLHAWVTVDRERALAAAHHCEQAIQRGEAVGPLAGVPVGLKDIIYTAGVRTTAGSRVYANFVPTYDATVVVRLRQAGAMILGKTVTTEFATADPSPTRNPWNTAHTPGGSSSGSAAAVGARMLPAALGSQTGGSTLRPAAYCGVVGLKPTYGRISRYGVIPVSWCLDHVGILVRSVQDAALVLEAIAGPDPHDASTLPQAIGAYTQAVQHADTPPRLGVLRDFFRTHADAETQQNLNTTVERLARAGAQVREVTLPPSYTTVLAAHRMIMKVEAAAFHTDMFMSQREQYGARLRETVEMGLVIPSVDYLRAQRLRRLFQEEIPQMFTDVDILVTPSAPAPAPRDLHTTGDARFQSPWSHAGVPTITLPSGLSQAGLPLGFQLIAPAMEEERLFRAARWCEAALDITLTPPL</sequence>
<protein>
    <submittedName>
        <fullName evidence="4">Amidase</fullName>
    </submittedName>
</protein>
<dbReference type="InterPro" id="IPR000120">
    <property type="entry name" value="Amidase"/>
</dbReference>
<dbReference type="PANTHER" id="PTHR11895">
    <property type="entry name" value="TRANSAMIDASE"/>
    <property type="match status" value="1"/>
</dbReference>
<gene>
    <name evidence="4" type="ORF">FJZ47_24185</name>
</gene>
<feature type="domain" description="Amidase" evidence="3">
    <location>
        <begin position="25"/>
        <end position="431"/>
    </location>
</feature>
<dbReference type="EMBL" id="VGLS01001089">
    <property type="protein sequence ID" value="MBM3226877.1"/>
    <property type="molecule type" value="Genomic_DNA"/>
</dbReference>
<comment type="caution">
    <text evidence="4">The sequence shown here is derived from an EMBL/GenBank/DDBJ whole genome shotgun (WGS) entry which is preliminary data.</text>
</comment>
<dbReference type="PANTHER" id="PTHR11895:SF7">
    <property type="entry name" value="GLUTAMYL-TRNA(GLN) AMIDOTRANSFERASE SUBUNIT A, MITOCHONDRIAL"/>
    <property type="match status" value="1"/>
</dbReference>
<dbReference type="InterPro" id="IPR036928">
    <property type="entry name" value="AS_sf"/>
</dbReference>
<dbReference type="GO" id="GO:0003824">
    <property type="term" value="F:catalytic activity"/>
    <property type="evidence" value="ECO:0007669"/>
    <property type="project" value="InterPro"/>
</dbReference>
<organism evidence="4 5">
    <name type="scientific">Tectimicrobiota bacterium</name>
    <dbReference type="NCBI Taxonomy" id="2528274"/>
    <lineage>
        <taxon>Bacteria</taxon>
        <taxon>Pseudomonadati</taxon>
        <taxon>Nitrospinota/Tectimicrobiota group</taxon>
        <taxon>Candidatus Tectimicrobiota</taxon>
    </lineage>
</organism>
<dbReference type="AlphaFoldDB" id="A0A937W593"/>
<accession>A0A937W593</accession>
<dbReference type="Gene3D" id="3.90.1300.10">
    <property type="entry name" value="Amidase signature (AS) domain"/>
    <property type="match status" value="1"/>
</dbReference>
<dbReference type="Pfam" id="PF01425">
    <property type="entry name" value="Amidase"/>
    <property type="match status" value="1"/>
</dbReference>
<dbReference type="SUPFAM" id="SSF75304">
    <property type="entry name" value="Amidase signature (AS) enzymes"/>
    <property type="match status" value="1"/>
</dbReference>
<comment type="similarity">
    <text evidence="1">Belongs to the amidase family.</text>
</comment>
<dbReference type="Proteomes" id="UP000712673">
    <property type="component" value="Unassembled WGS sequence"/>
</dbReference>
<feature type="compositionally biased region" description="Polar residues" evidence="2">
    <location>
        <begin position="130"/>
        <end position="144"/>
    </location>
</feature>
<evidence type="ECO:0000313" key="5">
    <source>
        <dbReference type="Proteomes" id="UP000712673"/>
    </source>
</evidence>
<feature type="region of interest" description="Disordered" evidence="2">
    <location>
        <begin position="130"/>
        <end position="152"/>
    </location>
</feature>